<evidence type="ECO:0000313" key="2">
    <source>
        <dbReference type="Proteomes" id="UP001287356"/>
    </source>
</evidence>
<reference evidence="1" key="1">
    <citation type="journal article" date="2023" name="Mol. Phylogenet. Evol.">
        <title>Genome-scale phylogeny and comparative genomics of the fungal order Sordariales.</title>
        <authorList>
            <person name="Hensen N."/>
            <person name="Bonometti L."/>
            <person name="Westerberg I."/>
            <person name="Brannstrom I.O."/>
            <person name="Guillou S."/>
            <person name="Cros-Aarteil S."/>
            <person name="Calhoun S."/>
            <person name="Haridas S."/>
            <person name="Kuo A."/>
            <person name="Mondo S."/>
            <person name="Pangilinan J."/>
            <person name="Riley R."/>
            <person name="LaButti K."/>
            <person name="Andreopoulos B."/>
            <person name="Lipzen A."/>
            <person name="Chen C."/>
            <person name="Yan M."/>
            <person name="Daum C."/>
            <person name="Ng V."/>
            <person name="Clum A."/>
            <person name="Steindorff A."/>
            <person name="Ohm R.A."/>
            <person name="Martin F."/>
            <person name="Silar P."/>
            <person name="Natvig D.O."/>
            <person name="Lalanne C."/>
            <person name="Gautier V."/>
            <person name="Ament-Velasquez S.L."/>
            <person name="Kruys A."/>
            <person name="Hutchinson M.I."/>
            <person name="Powell A.J."/>
            <person name="Barry K."/>
            <person name="Miller A.N."/>
            <person name="Grigoriev I.V."/>
            <person name="Debuchy R."/>
            <person name="Gladieux P."/>
            <person name="Hiltunen Thoren M."/>
            <person name="Johannesson H."/>
        </authorList>
    </citation>
    <scope>NUCLEOTIDE SEQUENCE</scope>
    <source>
        <strain evidence="1">CBS 958.72</strain>
    </source>
</reference>
<protein>
    <submittedName>
        <fullName evidence="1">Uncharacterized protein</fullName>
    </submittedName>
</protein>
<dbReference type="AlphaFoldDB" id="A0AAE0NLE4"/>
<name>A0AAE0NLE4_9PEZI</name>
<comment type="caution">
    <text evidence="1">The sequence shown here is derived from an EMBL/GenBank/DDBJ whole genome shotgun (WGS) entry which is preliminary data.</text>
</comment>
<accession>A0AAE0NLE4</accession>
<keyword evidence="2" id="KW-1185">Reference proteome</keyword>
<reference evidence="1" key="2">
    <citation type="submission" date="2023-06" db="EMBL/GenBank/DDBJ databases">
        <authorList>
            <consortium name="Lawrence Berkeley National Laboratory"/>
            <person name="Haridas S."/>
            <person name="Hensen N."/>
            <person name="Bonometti L."/>
            <person name="Westerberg I."/>
            <person name="Brannstrom I.O."/>
            <person name="Guillou S."/>
            <person name="Cros-Aarteil S."/>
            <person name="Calhoun S."/>
            <person name="Kuo A."/>
            <person name="Mondo S."/>
            <person name="Pangilinan J."/>
            <person name="Riley R."/>
            <person name="Labutti K."/>
            <person name="Andreopoulos B."/>
            <person name="Lipzen A."/>
            <person name="Chen C."/>
            <person name="Yanf M."/>
            <person name="Daum C."/>
            <person name="Ng V."/>
            <person name="Clum A."/>
            <person name="Steindorff A."/>
            <person name="Ohm R."/>
            <person name="Martin F."/>
            <person name="Silar P."/>
            <person name="Natvig D."/>
            <person name="Lalanne C."/>
            <person name="Gautier V."/>
            <person name="Ament-Velasquez S.L."/>
            <person name="Kruys A."/>
            <person name="Hutchinson M.I."/>
            <person name="Powell A.J."/>
            <person name="Barry K."/>
            <person name="Miller A.N."/>
            <person name="Grigoriev I.V."/>
            <person name="Debuchy R."/>
            <person name="Gladieux P."/>
            <person name="Thoren M.H."/>
            <person name="Johannesson H."/>
        </authorList>
    </citation>
    <scope>NUCLEOTIDE SEQUENCE</scope>
    <source>
        <strain evidence="1">CBS 958.72</strain>
    </source>
</reference>
<dbReference type="EMBL" id="JAULSN010000001">
    <property type="protein sequence ID" value="KAK3383636.1"/>
    <property type="molecule type" value="Genomic_DNA"/>
</dbReference>
<gene>
    <name evidence="1" type="ORF">B0T24DRAFT_56464</name>
</gene>
<sequence>MYCLSLSLSVSSEASAETCVNRILIPSCPSGCLTIAITMLPTGTRRILPERALLASCYAVCCLAARSGTAQYSILRRTSACRRPLSINFNQLALYLCSRRCYCSPRIVGMTFQEAPPDIHLQPKKDGGSADGLSCSLDHGPLQRTRRTGNALEQRRMHAKFAIEMAWLPIGKFLNCYNSILPFCLPWAPSSSASLILVFKTLRIS</sequence>
<evidence type="ECO:0000313" key="1">
    <source>
        <dbReference type="EMBL" id="KAK3383636.1"/>
    </source>
</evidence>
<dbReference type="Proteomes" id="UP001287356">
    <property type="component" value="Unassembled WGS sequence"/>
</dbReference>
<organism evidence="1 2">
    <name type="scientific">Lasiosphaeria ovina</name>
    <dbReference type="NCBI Taxonomy" id="92902"/>
    <lineage>
        <taxon>Eukaryota</taxon>
        <taxon>Fungi</taxon>
        <taxon>Dikarya</taxon>
        <taxon>Ascomycota</taxon>
        <taxon>Pezizomycotina</taxon>
        <taxon>Sordariomycetes</taxon>
        <taxon>Sordariomycetidae</taxon>
        <taxon>Sordariales</taxon>
        <taxon>Lasiosphaeriaceae</taxon>
        <taxon>Lasiosphaeria</taxon>
    </lineage>
</organism>
<proteinExistence type="predicted"/>